<dbReference type="AlphaFoldDB" id="A0AAU8BQL6"/>
<dbReference type="Gene3D" id="2.40.50.100">
    <property type="match status" value="1"/>
</dbReference>
<accession>A0AAU8BQL6</accession>
<protein>
    <submittedName>
        <fullName evidence="5">Efflux RND transporter periplasmic adaptor subunit</fullName>
    </submittedName>
</protein>
<evidence type="ECO:0000313" key="5">
    <source>
        <dbReference type="EMBL" id="XCD19011.1"/>
    </source>
</evidence>
<dbReference type="PANTHER" id="PTHR30469:SF12">
    <property type="entry name" value="MULTIDRUG RESISTANCE PROTEIN MDTA"/>
    <property type="match status" value="1"/>
</dbReference>
<evidence type="ECO:0000256" key="3">
    <source>
        <dbReference type="SAM" id="Phobius"/>
    </source>
</evidence>
<dbReference type="SUPFAM" id="SSF111369">
    <property type="entry name" value="HlyD-like secretion proteins"/>
    <property type="match status" value="1"/>
</dbReference>
<feature type="coiled-coil region" evidence="2">
    <location>
        <begin position="105"/>
        <end position="185"/>
    </location>
</feature>
<name>A0AAU8BQL6_9VIBR</name>
<organism evidence="5">
    <name type="scientific">Vibrio chaetopteri</name>
    <dbReference type="NCBI Taxonomy" id="3016528"/>
    <lineage>
        <taxon>Bacteria</taxon>
        <taxon>Pseudomonadati</taxon>
        <taxon>Pseudomonadota</taxon>
        <taxon>Gammaproteobacteria</taxon>
        <taxon>Vibrionales</taxon>
        <taxon>Vibrionaceae</taxon>
        <taxon>Vibrio</taxon>
    </lineage>
</organism>
<dbReference type="KEGG" id="vck:PG915_17245"/>
<dbReference type="Gene3D" id="2.40.30.170">
    <property type="match status" value="1"/>
</dbReference>
<dbReference type="Gene3D" id="2.40.420.20">
    <property type="match status" value="1"/>
</dbReference>
<keyword evidence="3" id="KW-0812">Transmembrane</keyword>
<dbReference type="GO" id="GO:0015562">
    <property type="term" value="F:efflux transmembrane transporter activity"/>
    <property type="evidence" value="ECO:0007669"/>
    <property type="project" value="TreeGrafter"/>
</dbReference>
<dbReference type="NCBIfam" id="TIGR01730">
    <property type="entry name" value="RND_mfp"/>
    <property type="match status" value="1"/>
</dbReference>
<dbReference type="InterPro" id="IPR058625">
    <property type="entry name" value="MdtA-like_BSH"/>
</dbReference>
<evidence type="ECO:0000256" key="2">
    <source>
        <dbReference type="SAM" id="Coils"/>
    </source>
</evidence>
<feature type="domain" description="Multidrug resistance protein MdtA-like barrel-sandwich hybrid" evidence="4">
    <location>
        <begin position="73"/>
        <end position="210"/>
    </location>
</feature>
<reference evidence="5" key="1">
    <citation type="submission" date="2023-01" db="EMBL/GenBank/DDBJ databases">
        <title>Vibrio sp. CB1-14 genome sequencing.</title>
        <authorList>
            <person name="Otstavnykh N."/>
            <person name="Isaeva M."/>
            <person name="Meleshko D."/>
        </authorList>
    </citation>
    <scope>NUCLEOTIDE SEQUENCE</scope>
    <source>
        <strain evidence="5">CB1-14</strain>
    </source>
</reference>
<dbReference type="InterPro" id="IPR006143">
    <property type="entry name" value="RND_pump_MFP"/>
</dbReference>
<dbReference type="PANTHER" id="PTHR30469">
    <property type="entry name" value="MULTIDRUG RESISTANCE PROTEIN MDTA"/>
    <property type="match status" value="1"/>
</dbReference>
<feature type="transmembrane region" description="Helical" evidence="3">
    <location>
        <begin position="7"/>
        <end position="26"/>
    </location>
</feature>
<comment type="similarity">
    <text evidence="1">Belongs to the membrane fusion protein (MFP) (TC 8.A.1) family.</text>
</comment>
<keyword evidence="3" id="KW-0472">Membrane</keyword>
<evidence type="ECO:0000256" key="1">
    <source>
        <dbReference type="ARBA" id="ARBA00009477"/>
    </source>
</evidence>
<keyword evidence="3" id="KW-1133">Transmembrane helix</keyword>
<dbReference type="EMBL" id="CP115921">
    <property type="protein sequence ID" value="XCD19011.1"/>
    <property type="molecule type" value="Genomic_DNA"/>
</dbReference>
<dbReference type="Pfam" id="PF25917">
    <property type="entry name" value="BSH_RND"/>
    <property type="match status" value="1"/>
</dbReference>
<gene>
    <name evidence="5" type="ORF">PG915_17245</name>
</gene>
<proteinExistence type="inferred from homology"/>
<keyword evidence="2" id="KW-0175">Coiled coil</keyword>
<sequence length="389" mass="42937">MMFKRSIKWILPFAILGVAGGGYFLVQKTAPEVETEKTLDTTPRVKTQILQAQTHQVQISSFGEVVPLERTALSTQVSGEVTSWHHNFLSGGVVKRGEVLFTIEKDDYQAAVLQAQAELAQAQATLIEERAKAKVAERQAKKIKDTQVSDLYLRIPQVLSAEARVKSAQAGLRRANRDLENTEVEAPYDALVVSRNIGVGQYITAGSQVAEINNIEHAEVMVPIAGFDAPFLPKDIVGVSAEIIAKGRIEAIREGQIVRDLGVVDSATRMVNMVIRIDDPYGLKSNLTPLPFGSYVEVQFNGRTVDNLFQVPQELVIDERVWVVDPEDKLIPKPVHVLREEQANFFIDSGIENGDELVLTVPEFPQIGMTVIRVNDEADVLAQQGETSE</sequence>
<dbReference type="RefSeq" id="WP_353500141.1">
    <property type="nucleotide sequence ID" value="NZ_CP115921.1"/>
</dbReference>
<evidence type="ECO:0000259" key="4">
    <source>
        <dbReference type="Pfam" id="PF25917"/>
    </source>
</evidence>
<dbReference type="Gene3D" id="1.10.287.470">
    <property type="entry name" value="Helix hairpin bin"/>
    <property type="match status" value="1"/>
</dbReference>
<dbReference type="GO" id="GO:1990281">
    <property type="term" value="C:efflux pump complex"/>
    <property type="evidence" value="ECO:0007669"/>
    <property type="project" value="TreeGrafter"/>
</dbReference>